<comment type="caution">
    <text evidence="8">The sequence shown here is derived from an EMBL/GenBank/DDBJ whole genome shotgun (WGS) entry which is preliminary data.</text>
</comment>
<keyword evidence="8" id="KW-0969">Cilium</keyword>
<dbReference type="Pfam" id="PF06429">
    <property type="entry name" value="Flg_bbr_C"/>
    <property type="match status" value="1"/>
</dbReference>
<dbReference type="InterPro" id="IPR012836">
    <property type="entry name" value="FlgF"/>
</dbReference>
<feature type="domain" description="Flagellar basal-body/hook protein C-terminal" evidence="6">
    <location>
        <begin position="188"/>
        <end position="231"/>
    </location>
</feature>
<dbReference type="NCBIfam" id="TIGR02490">
    <property type="entry name" value="flgF"/>
    <property type="match status" value="1"/>
</dbReference>
<name>A0A225NS35_9RHOB</name>
<dbReference type="GO" id="GO:0030694">
    <property type="term" value="C:bacterial-type flagellum basal body, rod"/>
    <property type="evidence" value="ECO:0007669"/>
    <property type="project" value="UniProtKB-UniRule"/>
</dbReference>
<dbReference type="InterPro" id="IPR001444">
    <property type="entry name" value="Flag_bb_rod_N"/>
</dbReference>
<dbReference type="PROSITE" id="PS00588">
    <property type="entry name" value="FLAGELLA_BB_ROD"/>
    <property type="match status" value="1"/>
</dbReference>
<feature type="domain" description="Flagellar hook protein FlgE/F/G-like D1" evidence="7">
    <location>
        <begin position="80"/>
        <end position="146"/>
    </location>
</feature>
<proteinExistence type="inferred from homology"/>
<evidence type="ECO:0000313" key="8">
    <source>
        <dbReference type="EMBL" id="OWU75857.1"/>
    </source>
</evidence>
<dbReference type="InterPro" id="IPR020013">
    <property type="entry name" value="Flagellar_FlgE/F/G"/>
</dbReference>
<keyword evidence="8" id="KW-0282">Flagellum</keyword>
<protein>
    <recommendedName>
        <fullName evidence="4">Flagellar basal-body rod protein FlgF</fullName>
    </recommendedName>
</protein>
<dbReference type="RefSeq" id="WP_088649042.1">
    <property type="nucleotide sequence ID" value="NZ_AQQR01000002.1"/>
</dbReference>
<dbReference type="EMBL" id="AQQR01000002">
    <property type="protein sequence ID" value="OWU75857.1"/>
    <property type="molecule type" value="Genomic_DNA"/>
</dbReference>
<evidence type="ECO:0000256" key="3">
    <source>
        <dbReference type="ARBA" id="ARBA00023143"/>
    </source>
</evidence>
<dbReference type="SUPFAM" id="SSF117143">
    <property type="entry name" value="Flagellar hook protein flgE"/>
    <property type="match status" value="1"/>
</dbReference>
<evidence type="ECO:0000313" key="9">
    <source>
        <dbReference type="Proteomes" id="UP000215377"/>
    </source>
</evidence>
<dbReference type="InterPro" id="IPR053967">
    <property type="entry name" value="LlgE_F_G-like_D1"/>
</dbReference>
<dbReference type="Proteomes" id="UP000215377">
    <property type="component" value="Unassembled WGS sequence"/>
</dbReference>
<evidence type="ECO:0000256" key="4">
    <source>
        <dbReference type="RuleBase" id="RU362116"/>
    </source>
</evidence>
<keyword evidence="3 4" id="KW-0975">Bacterial flagellum</keyword>
<dbReference type="PANTHER" id="PTHR30435:SF19">
    <property type="entry name" value="FLAGELLAR BASAL-BODY ROD PROTEIN FLGG"/>
    <property type="match status" value="1"/>
</dbReference>
<dbReference type="NCBIfam" id="TIGR03506">
    <property type="entry name" value="FlgEFG_subfam"/>
    <property type="match status" value="1"/>
</dbReference>
<evidence type="ECO:0000256" key="2">
    <source>
        <dbReference type="ARBA" id="ARBA00009677"/>
    </source>
</evidence>
<dbReference type="InterPro" id="IPR010930">
    <property type="entry name" value="Flg_bb/hook_C_dom"/>
</dbReference>
<reference evidence="8 9" key="1">
    <citation type="submission" date="2013-04" db="EMBL/GenBank/DDBJ databases">
        <title>Oceanicola sp. 22II1-22F33 Genome Sequencing.</title>
        <authorList>
            <person name="Lai Q."/>
            <person name="Li G."/>
            <person name="Shao Z."/>
        </authorList>
    </citation>
    <scope>NUCLEOTIDE SEQUENCE [LARGE SCALE GENOMIC DNA]</scope>
    <source>
        <strain evidence="8 9">22II1-22F33</strain>
    </source>
</reference>
<dbReference type="PANTHER" id="PTHR30435">
    <property type="entry name" value="FLAGELLAR PROTEIN"/>
    <property type="match status" value="1"/>
</dbReference>
<evidence type="ECO:0000259" key="5">
    <source>
        <dbReference type="Pfam" id="PF00460"/>
    </source>
</evidence>
<evidence type="ECO:0000256" key="1">
    <source>
        <dbReference type="ARBA" id="ARBA00004117"/>
    </source>
</evidence>
<dbReference type="GO" id="GO:0071978">
    <property type="term" value="P:bacterial-type flagellum-dependent swarming motility"/>
    <property type="evidence" value="ECO:0007669"/>
    <property type="project" value="TreeGrafter"/>
</dbReference>
<feature type="domain" description="Flagellar basal body rod protein N-terminal" evidence="5">
    <location>
        <begin position="16"/>
        <end position="35"/>
    </location>
</feature>
<accession>A0A225NS35</accession>
<comment type="subunit">
    <text evidence="4">The basal body constitutes a major portion of the flagellar organelle and consists of five rings (E,L,P,S, and M) mounted on a central rod. The rod consists of about 26 subunits of FlgG in the distal portion, and FlgB, FlgC and FlgF are thought to build up the proximal portion of the rod with about 6 subunits each.</text>
</comment>
<dbReference type="Pfam" id="PF22692">
    <property type="entry name" value="LlgE_F_G_D1"/>
    <property type="match status" value="1"/>
</dbReference>
<keyword evidence="8" id="KW-0966">Cell projection</keyword>
<evidence type="ECO:0000259" key="6">
    <source>
        <dbReference type="Pfam" id="PF06429"/>
    </source>
</evidence>
<organism evidence="8 9">
    <name type="scientific">Marinibacterium profundimaris</name>
    <dbReference type="NCBI Taxonomy" id="1679460"/>
    <lineage>
        <taxon>Bacteria</taxon>
        <taxon>Pseudomonadati</taxon>
        <taxon>Pseudomonadota</taxon>
        <taxon>Alphaproteobacteria</taxon>
        <taxon>Rhodobacterales</taxon>
        <taxon>Paracoccaceae</taxon>
        <taxon>Marinibacterium</taxon>
    </lineage>
</organism>
<evidence type="ECO:0000259" key="7">
    <source>
        <dbReference type="Pfam" id="PF22692"/>
    </source>
</evidence>
<gene>
    <name evidence="8" type="primary">flgF</name>
    <name evidence="8" type="ORF">ATO3_06645</name>
</gene>
<dbReference type="Pfam" id="PF00460">
    <property type="entry name" value="Flg_bb_rod"/>
    <property type="match status" value="1"/>
</dbReference>
<keyword evidence="9" id="KW-1185">Reference proteome</keyword>
<dbReference type="AlphaFoldDB" id="A0A225NS35"/>
<dbReference type="InterPro" id="IPR019776">
    <property type="entry name" value="Flagellar_basal_body_rod_CS"/>
</dbReference>
<comment type="similarity">
    <text evidence="2 4">Belongs to the flagella basal body rod proteins family.</text>
</comment>
<dbReference type="NCBIfam" id="NF009332">
    <property type="entry name" value="PRK12690.1"/>
    <property type="match status" value="1"/>
</dbReference>
<sequence>MDASSYATLSRQSGLIKEMQVVANNIANASTTGYRAGGLVFSEYIKGDGDGAISMGHAGARMTDLAQGPLTRTEGTFDLAIEGDGFFLVQTPDGPRLTRAGAFTPNGEGLLSTAEGHQVLDAGEAPIFVPAEADGIHIASDGTISAGGQPLGQIGVFLPNDPQAMSRARGVLFDAPGGYEGAPDARVMQGVLEGSNVNAIEQITRMIEVQRAYEMGQSFLETEDERIRAAVKTMIK</sequence>
<comment type="subcellular location">
    <subcellularLocation>
        <location evidence="1 4">Bacterial flagellum basal body</location>
    </subcellularLocation>
</comment>
<dbReference type="OrthoDB" id="9804559at2"/>
<dbReference type="InterPro" id="IPR037925">
    <property type="entry name" value="FlgE/F/G-like"/>
</dbReference>